<keyword evidence="2" id="KW-1185">Reference proteome</keyword>
<sequence>MMKRLDRNNLEANRQHYKAIMMFRIVNNLVDIQSQHILLPARVHTRGHANRFLVLFAIHDAHKYFFFPSCIRIWNSLLEATIMAPSHDVFKIRMDVLMP</sequence>
<dbReference type="Proteomes" id="UP000828390">
    <property type="component" value="Unassembled WGS sequence"/>
</dbReference>
<reference evidence="1" key="2">
    <citation type="submission" date="2020-11" db="EMBL/GenBank/DDBJ databases">
        <authorList>
            <person name="McCartney M.A."/>
            <person name="Auch B."/>
            <person name="Kono T."/>
            <person name="Mallez S."/>
            <person name="Becker A."/>
            <person name="Gohl D.M."/>
            <person name="Silverstein K.A.T."/>
            <person name="Koren S."/>
            <person name="Bechman K.B."/>
            <person name="Herman A."/>
            <person name="Abrahante J.E."/>
            <person name="Garbe J."/>
        </authorList>
    </citation>
    <scope>NUCLEOTIDE SEQUENCE</scope>
    <source>
        <strain evidence="1">Duluth1</strain>
        <tissue evidence="1">Whole animal</tissue>
    </source>
</reference>
<name>A0A9D4LKQ9_DREPO</name>
<evidence type="ECO:0000313" key="2">
    <source>
        <dbReference type="Proteomes" id="UP000828390"/>
    </source>
</evidence>
<dbReference type="EMBL" id="JAIWYP010000003">
    <property type="protein sequence ID" value="KAH3859746.1"/>
    <property type="molecule type" value="Genomic_DNA"/>
</dbReference>
<gene>
    <name evidence="1" type="ORF">DPMN_102569</name>
</gene>
<evidence type="ECO:0000313" key="1">
    <source>
        <dbReference type="EMBL" id="KAH3859746.1"/>
    </source>
</evidence>
<proteinExistence type="predicted"/>
<reference evidence="1" key="1">
    <citation type="journal article" date="2019" name="bioRxiv">
        <title>The Genome of the Zebra Mussel, Dreissena polymorpha: A Resource for Invasive Species Research.</title>
        <authorList>
            <person name="McCartney M.A."/>
            <person name="Auch B."/>
            <person name="Kono T."/>
            <person name="Mallez S."/>
            <person name="Zhang Y."/>
            <person name="Obille A."/>
            <person name="Becker A."/>
            <person name="Abrahante J.E."/>
            <person name="Garbe J."/>
            <person name="Badalamenti J.P."/>
            <person name="Herman A."/>
            <person name="Mangelson H."/>
            <person name="Liachko I."/>
            <person name="Sullivan S."/>
            <person name="Sone E.D."/>
            <person name="Koren S."/>
            <person name="Silverstein K.A.T."/>
            <person name="Beckman K.B."/>
            <person name="Gohl D.M."/>
        </authorList>
    </citation>
    <scope>NUCLEOTIDE SEQUENCE</scope>
    <source>
        <strain evidence="1">Duluth1</strain>
        <tissue evidence="1">Whole animal</tissue>
    </source>
</reference>
<comment type="caution">
    <text evidence="1">The sequence shown here is derived from an EMBL/GenBank/DDBJ whole genome shotgun (WGS) entry which is preliminary data.</text>
</comment>
<dbReference type="AlphaFoldDB" id="A0A9D4LKQ9"/>
<organism evidence="1 2">
    <name type="scientific">Dreissena polymorpha</name>
    <name type="common">Zebra mussel</name>
    <name type="synonym">Mytilus polymorpha</name>
    <dbReference type="NCBI Taxonomy" id="45954"/>
    <lineage>
        <taxon>Eukaryota</taxon>
        <taxon>Metazoa</taxon>
        <taxon>Spiralia</taxon>
        <taxon>Lophotrochozoa</taxon>
        <taxon>Mollusca</taxon>
        <taxon>Bivalvia</taxon>
        <taxon>Autobranchia</taxon>
        <taxon>Heteroconchia</taxon>
        <taxon>Euheterodonta</taxon>
        <taxon>Imparidentia</taxon>
        <taxon>Neoheterodontei</taxon>
        <taxon>Myida</taxon>
        <taxon>Dreissenoidea</taxon>
        <taxon>Dreissenidae</taxon>
        <taxon>Dreissena</taxon>
    </lineage>
</organism>
<accession>A0A9D4LKQ9</accession>
<protein>
    <submittedName>
        <fullName evidence="1">Uncharacterized protein</fullName>
    </submittedName>
</protein>